<dbReference type="GeneID" id="43474680"/>
<accession>A0A0E3S7V0</accession>
<protein>
    <submittedName>
        <fullName evidence="1">Oligopeptide ABC transporter, periplasmic oligopeptide-binding protein OppA</fullName>
    </submittedName>
</protein>
<dbReference type="SUPFAM" id="SSF53850">
    <property type="entry name" value="Periplasmic binding protein-like II"/>
    <property type="match status" value="1"/>
</dbReference>
<name>A0A0E3S7V0_9EURY</name>
<organism evidence="1 2">
    <name type="scientific">Methanosarcina horonobensis HB-1 = JCM 15518</name>
    <dbReference type="NCBI Taxonomy" id="1434110"/>
    <lineage>
        <taxon>Archaea</taxon>
        <taxon>Methanobacteriati</taxon>
        <taxon>Methanobacteriota</taxon>
        <taxon>Stenosarchaea group</taxon>
        <taxon>Methanomicrobia</taxon>
        <taxon>Methanosarcinales</taxon>
        <taxon>Methanosarcinaceae</taxon>
        <taxon>Methanosarcina</taxon>
    </lineage>
</organism>
<dbReference type="KEGG" id="mhor:MSHOH_0996"/>
<dbReference type="Proteomes" id="UP000033101">
    <property type="component" value="Chromosome"/>
</dbReference>
<gene>
    <name evidence="1" type="ORF">MSHOH_0996</name>
</gene>
<dbReference type="STRING" id="1434110.MSHOH_0996"/>
<dbReference type="OrthoDB" id="194307at2157"/>
<dbReference type="Gene3D" id="3.10.105.10">
    <property type="entry name" value="Dipeptide-binding Protein, Domain 3"/>
    <property type="match status" value="1"/>
</dbReference>
<evidence type="ECO:0000313" key="2">
    <source>
        <dbReference type="Proteomes" id="UP000033101"/>
    </source>
</evidence>
<dbReference type="AlphaFoldDB" id="A0A0E3S7V0"/>
<evidence type="ECO:0000313" key="1">
    <source>
        <dbReference type="EMBL" id="AKB77479.1"/>
    </source>
</evidence>
<dbReference type="HOGENOM" id="CLU_2766074_0_0_2"/>
<dbReference type="PATRIC" id="fig|1434110.4.peg.1239"/>
<dbReference type="RefSeq" id="WP_158024058.1">
    <property type="nucleotide sequence ID" value="NZ_BBCW01000012.1"/>
</dbReference>
<sequence>MTDWITEPRGDLNYFLSLHYLSTGSYAAWTGYSNPEVGELILKVRTTFDVGERYDLYDQIQVLTQIICC</sequence>
<reference evidence="1 2" key="1">
    <citation type="submission" date="2014-07" db="EMBL/GenBank/DDBJ databases">
        <title>Methanogenic archaea and the global carbon cycle.</title>
        <authorList>
            <person name="Henriksen J.R."/>
            <person name="Luke J."/>
            <person name="Reinhart S."/>
            <person name="Benedict M.N."/>
            <person name="Youngblut N.D."/>
            <person name="Metcalf M.E."/>
            <person name="Whitaker R.J."/>
            <person name="Metcalf W.W."/>
        </authorList>
    </citation>
    <scope>NUCLEOTIDE SEQUENCE [LARGE SCALE GENOMIC DNA]</scope>
    <source>
        <strain evidence="1 2">HB-1</strain>
    </source>
</reference>
<proteinExistence type="predicted"/>
<keyword evidence="2" id="KW-1185">Reference proteome</keyword>
<dbReference type="EMBL" id="CP009516">
    <property type="protein sequence ID" value="AKB77479.1"/>
    <property type="molecule type" value="Genomic_DNA"/>
</dbReference>